<sequence>MERNVAVTLESASSEILKSVESIDDKSEFGNTKLEELVLKDGPQQILQLMLQDQADDFMREEITDIDDYVDWIQWVSEAEKGKHANMEATRCTEVHVLLQIHQVSGSDAHFNRVRETSCGAAMLQLAMLWCCDVATLRRCGVEIHNNAALRCCNVVVRVVATL</sequence>
<evidence type="ECO:0000313" key="2">
    <source>
        <dbReference type="EMBL" id="CAK9881631.1"/>
    </source>
</evidence>
<keyword evidence="3" id="KW-1185">Reference proteome</keyword>
<proteinExistence type="predicted"/>
<evidence type="ECO:0000313" key="3">
    <source>
        <dbReference type="Proteomes" id="UP001497522"/>
    </source>
</evidence>
<dbReference type="EMBL" id="OZ023709">
    <property type="protein sequence ID" value="CAK9881631.1"/>
    <property type="molecule type" value="Genomic_DNA"/>
</dbReference>
<dbReference type="Proteomes" id="UP001497522">
    <property type="component" value="Unassembled WGS sequence"/>
</dbReference>
<gene>
    <name evidence="2" type="ORF">CSSPJE1EN2_LOCUS22987</name>
    <name evidence="1" type="ORF">CSSPJE1EN2_LOCUS25035</name>
</gene>
<name>A0ABP0ZX60_9BRYO</name>
<organism evidence="1 3">
    <name type="scientific">Sphagnum jensenii</name>
    <dbReference type="NCBI Taxonomy" id="128206"/>
    <lineage>
        <taxon>Eukaryota</taxon>
        <taxon>Viridiplantae</taxon>
        <taxon>Streptophyta</taxon>
        <taxon>Embryophyta</taxon>
        <taxon>Bryophyta</taxon>
        <taxon>Sphagnophytina</taxon>
        <taxon>Sphagnopsida</taxon>
        <taxon>Sphagnales</taxon>
        <taxon>Sphagnaceae</taxon>
        <taxon>Sphagnum</taxon>
    </lineage>
</organism>
<accession>A0ABP0ZX60</accession>
<evidence type="ECO:0000313" key="1">
    <source>
        <dbReference type="EMBL" id="CAK9855103.1"/>
    </source>
</evidence>
<reference evidence="1" key="1">
    <citation type="submission" date="2024-03" db="EMBL/GenBank/DDBJ databases">
        <authorList>
            <consortium name="ELIXIR-Norway"/>
            <consortium name="Elixir Norway"/>
        </authorList>
    </citation>
    <scope>NUCLEOTIDE SEQUENCE</scope>
</reference>
<protein>
    <submittedName>
        <fullName evidence="1">Uncharacterized protein</fullName>
    </submittedName>
</protein>
<dbReference type="EMBL" id="CAXHBF010000096">
    <property type="protein sequence ID" value="CAK9855103.1"/>
    <property type="molecule type" value="Genomic_DNA"/>
</dbReference>
<dbReference type="Proteomes" id="UP001497522">
    <property type="component" value="Chromosome 8"/>
</dbReference>